<dbReference type="OrthoDB" id="205602at2157"/>
<keyword evidence="1" id="KW-1133">Transmembrane helix</keyword>
<feature type="transmembrane region" description="Helical" evidence="1">
    <location>
        <begin position="89"/>
        <end position="107"/>
    </location>
</feature>
<evidence type="ECO:0000256" key="1">
    <source>
        <dbReference type="SAM" id="Phobius"/>
    </source>
</evidence>
<reference evidence="3" key="1">
    <citation type="submission" date="2016-10" db="EMBL/GenBank/DDBJ databases">
        <authorList>
            <person name="Varghese N."/>
            <person name="Submissions S."/>
        </authorList>
    </citation>
    <scope>NUCLEOTIDE SEQUENCE [LARGE SCALE GENOMIC DNA]</scope>
    <source>
        <strain evidence="3">B4,CECT 8067,JCM 17497</strain>
    </source>
</reference>
<dbReference type="RefSeq" id="WP_090305827.1">
    <property type="nucleotide sequence ID" value="NZ_FNFE01000002.1"/>
</dbReference>
<name>A0A1G8YPS6_9EURY</name>
<dbReference type="EMBL" id="FNFE01000002">
    <property type="protein sequence ID" value="SDK04839.1"/>
    <property type="molecule type" value="Genomic_DNA"/>
</dbReference>
<dbReference type="Proteomes" id="UP000198882">
    <property type="component" value="Unassembled WGS sequence"/>
</dbReference>
<feature type="transmembrane region" description="Helical" evidence="1">
    <location>
        <begin position="65"/>
        <end position="83"/>
    </location>
</feature>
<dbReference type="AlphaFoldDB" id="A0A1G8YPS6"/>
<keyword evidence="1" id="KW-0812">Transmembrane</keyword>
<evidence type="ECO:0000313" key="2">
    <source>
        <dbReference type="EMBL" id="SDK04839.1"/>
    </source>
</evidence>
<keyword evidence="3" id="KW-1185">Reference proteome</keyword>
<evidence type="ECO:0000313" key="3">
    <source>
        <dbReference type="Proteomes" id="UP000198882"/>
    </source>
</evidence>
<accession>A0A1G8YPS6</accession>
<organism evidence="2 3">
    <name type="scientific">Natronorubrum texcoconense</name>
    <dbReference type="NCBI Taxonomy" id="1095776"/>
    <lineage>
        <taxon>Archaea</taxon>
        <taxon>Methanobacteriati</taxon>
        <taxon>Methanobacteriota</taxon>
        <taxon>Stenosarchaea group</taxon>
        <taxon>Halobacteria</taxon>
        <taxon>Halobacteriales</taxon>
        <taxon>Natrialbaceae</taxon>
        <taxon>Natronorubrum</taxon>
    </lineage>
</organism>
<proteinExistence type="predicted"/>
<gene>
    <name evidence="2" type="ORF">SAMN04515672_2257</name>
</gene>
<feature type="transmembrane region" description="Helical" evidence="1">
    <location>
        <begin position="40"/>
        <end position="58"/>
    </location>
</feature>
<keyword evidence="1" id="KW-0472">Membrane</keyword>
<protein>
    <submittedName>
        <fullName evidence="2">Uncharacterized protein</fullName>
    </submittedName>
</protein>
<sequence>MDETVDVQGTAIGVGTIAALAFFAYGRYIDETILGLDPTMLAIGAFAATFAAIAVLHGAYGRRDFAVAHAVAAVGLVLVAPAASALQVLGGYLLLVVGGAYIALVTIRARRAEREIAG</sequence>
<feature type="transmembrane region" description="Helical" evidence="1">
    <location>
        <begin position="7"/>
        <end position="28"/>
    </location>
</feature>